<dbReference type="SMART" id="SM00220">
    <property type="entry name" value="S_TKc"/>
    <property type="match status" value="1"/>
</dbReference>
<dbReference type="AlphaFoldDB" id="A0AAD7GEX9"/>
<accession>A0AAD7GEX9</accession>
<reference evidence="2" key="1">
    <citation type="submission" date="2023-03" db="EMBL/GenBank/DDBJ databases">
        <title>Massive genome expansion in bonnet fungi (Mycena s.s.) driven by repeated elements and novel gene families across ecological guilds.</title>
        <authorList>
            <consortium name="Lawrence Berkeley National Laboratory"/>
            <person name="Harder C.B."/>
            <person name="Miyauchi S."/>
            <person name="Viragh M."/>
            <person name="Kuo A."/>
            <person name="Thoen E."/>
            <person name="Andreopoulos B."/>
            <person name="Lu D."/>
            <person name="Skrede I."/>
            <person name="Drula E."/>
            <person name="Henrissat B."/>
            <person name="Morin E."/>
            <person name="Kohler A."/>
            <person name="Barry K."/>
            <person name="LaButti K."/>
            <person name="Morin E."/>
            <person name="Salamov A."/>
            <person name="Lipzen A."/>
            <person name="Mereny Z."/>
            <person name="Hegedus B."/>
            <person name="Baldrian P."/>
            <person name="Stursova M."/>
            <person name="Weitz H."/>
            <person name="Taylor A."/>
            <person name="Grigoriev I.V."/>
            <person name="Nagy L.G."/>
            <person name="Martin F."/>
            <person name="Kauserud H."/>
        </authorList>
    </citation>
    <scope>NUCLEOTIDE SEQUENCE</scope>
    <source>
        <strain evidence="2">CBHHK067</strain>
    </source>
</reference>
<evidence type="ECO:0000313" key="3">
    <source>
        <dbReference type="Proteomes" id="UP001221757"/>
    </source>
</evidence>
<dbReference type="EMBL" id="JARKIE010000102">
    <property type="protein sequence ID" value="KAJ7685848.1"/>
    <property type="molecule type" value="Genomic_DNA"/>
</dbReference>
<dbReference type="Gene3D" id="1.10.510.10">
    <property type="entry name" value="Transferase(Phosphotransferase) domain 1"/>
    <property type="match status" value="1"/>
</dbReference>
<evidence type="ECO:0000259" key="1">
    <source>
        <dbReference type="PROSITE" id="PS50011"/>
    </source>
</evidence>
<dbReference type="GO" id="GO:0004672">
    <property type="term" value="F:protein kinase activity"/>
    <property type="evidence" value="ECO:0007669"/>
    <property type="project" value="InterPro"/>
</dbReference>
<keyword evidence="2" id="KW-0418">Kinase</keyword>
<dbReference type="InterPro" id="IPR000719">
    <property type="entry name" value="Prot_kinase_dom"/>
</dbReference>
<dbReference type="GO" id="GO:0005524">
    <property type="term" value="F:ATP binding"/>
    <property type="evidence" value="ECO:0007669"/>
    <property type="project" value="InterPro"/>
</dbReference>
<sequence length="313" mass="35804">KLGKEEKEWAHYQPFLEEHNYLLRPRYRPGCVSEVTLGSSPLECEEAIPAVGFEVLDATRVSDGAQVVLKVIRTTSTEAEIAAFLRSTPRAEQHTIPFRELLPMYDDPERTFLVMPRMRQCSLSPWFATVREFVEFVQQVLEGLVFLHSNNIAHRDICSMNIVMDSSRMIPGGFHFVNPSTSDGINHLRESTGDDSDPHLIRSRTHAGPIHYCYIDFGLSVRFPSVEARQLVTGYFGRLRKRVPEISATVPYDAFKLDVRLVGEMLRSEFLLHYIGLDFLVPFVKKLRRHNPEQRPEAGEALALFERLVSKMS</sequence>
<keyword evidence="2" id="KW-0808">Transferase</keyword>
<gene>
    <name evidence="2" type="ORF">B0H17DRAFT_843609</name>
</gene>
<dbReference type="InterPro" id="IPR011009">
    <property type="entry name" value="Kinase-like_dom_sf"/>
</dbReference>
<feature type="non-terminal residue" evidence="2">
    <location>
        <position position="1"/>
    </location>
</feature>
<organism evidence="2 3">
    <name type="scientific">Mycena rosella</name>
    <name type="common">Pink bonnet</name>
    <name type="synonym">Agaricus rosellus</name>
    <dbReference type="NCBI Taxonomy" id="1033263"/>
    <lineage>
        <taxon>Eukaryota</taxon>
        <taxon>Fungi</taxon>
        <taxon>Dikarya</taxon>
        <taxon>Basidiomycota</taxon>
        <taxon>Agaricomycotina</taxon>
        <taxon>Agaricomycetes</taxon>
        <taxon>Agaricomycetidae</taxon>
        <taxon>Agaricales</taxon>
        <taxon>Marasmiineae</taxon>
        <taxon>Mycenaceae</taxon>
        <taxon>Mycena</taxon>
    </lineage>
</organism>
<dbReference type="Proteomes" id="UP001221757">
    <property type="component" value="Unassembled WGS sequence"/>
</dbReference>
<name>A0AAD7GEX9_MYCRO</name>
<dbReference type="PROSITE" id="PS50011">
    <property type="entry name" value="PROTEIN_KINASE_DOM"/>
    <property type="match status" value="1"/>
</dbReference>
<proteinExistence type="predicted"/>
<keyword evidence="3" id="KW-1185">Reference proteome</keyword>
<dbReference type="SUPFAM" id="SSF56112">
    <property type="entry name" value="Protein kinase-like (PK-like)"/>
    <property type="match status" value="1"/>
</dbReference>
<evidence type="ECO:0000313" key="2">
    <source>
        <dbReference type="EMBL" id="KAJ7685848.1"/>
    </source>
</evidence>
<dbReference type="Pfam" id="PF00069">
    <property type="entry name" value="Pkinase"/>
    <property type="match status" value="1"/>
</dbReference>
<feature type="domain" description="Protein kinase" evidence="1">
    <location>
        <begin position="21"/>
        <end position="313"/>
    </location>
</feature>
<comment type="caution">
    <text evidence="2">The sequence shown here is derived from an EMBL/GenBank/DDBJ whole genome shotgun (WGS) entry which is preliminary data.</text>
</comment>
<feature type="non-terminal residue" evidence="2">
    <location>
        <position position="313"/>
    </location>
</feature>
<protein>
    <submittedName>
        <fullName evidence="2">Kinase-like domain-containing protein</fullName>
    </submittedName>
</protein>